<name>A0A545T4I4_9GAMM</name>
<feature type="transmembrane region" description="Helical" evidence="1">
    <location>
        <begin position="6"/>
        <end position="30"/>
    </location>
</feature>
<reference evidence="2 3" key="1">
    <citation type="submission" date="2019-06" db="EMBL/GenBank/DDBJ databases">
        <title>Draft genome of Aliikangiella marina GYP-15.</title>
        <authorList>
            <person name="Wang G."/>
        </authorList>
    </citation>
    <scope>NUCLEOTIDE SEQUENCE [LARGE SCALE GENOMIC DNA]</scope>
    <source>
        <strain evidence="2 3">GYP-15</strain>
    </source>
</reference>
<keyword evidence="1" id="KW-1133">Transmembrane helix</keyword>
<sequence length="83" mass="9107">MAKLISGAIGTVFLIIIAVTLPVAVGLGLVKAYRHFFPIEQTDSVGIDDIIEPNTDSFFKVLIIGWIVCAPFYYWVYSAGLLN</sequence>
<comment type="caution">
    <text evidence="2">The sequence shown here is derived from an EMBL/GenBank/DDBJ whole genome shotgun (WGS) entry which is preliminary data.</text>
</comment>
<protein>
    <submittedName>
        <fullName evidence="2">Uncharacterized protein</fullName>
    </submittedName>
</protein>
<dbReference type="OrthoDB" id="6308638at2"/>
<proteinExistence type="predicted"/>
<evidence type="ECO:0000256" key="1">
    <source>
        <dbReference type="SAM" id="Phobius"/>
    </source>
</evidence>
<keyword evidence="1" id="KW-0812">Transmembrane</keyword>
<gene>
    <name evidence="2" type="ORF">FLL45_18105</name>
</gene>
<dbReference type="EMBL" id="VIKR01000005">
    <property type="protein sequence ID" value="TQV72134.1"/>
    <property type="molecule type" value="Genomic_DNA"/>
</dbReference>
<dbReference type="AlphaFoldDB" id="A0A545T4I4"/>
<dbReference type="RefSeq" id="WP_142943463.1">
    <property type="nucleotide sequence ID" value="NZ_VIKR01000005.1"/>
</dbReference>
<evidence type="ECO:0000313" key="3">
    <source>
        <dbReference type="Proteomes" id="UP000317839"/>
    </source>
</evidence>
<organism evidence="2 3">
    <name type="scientific">Aliikangiella marina</name>
    <dbReference type="NCBI Taxonomy" id="1712262"/>
    <lineage>
        <taxon>Bacteria</taxon>
        <taxon>Pseudomonadati</taxon>
        <taxon>Pseudomonadota</taxon>
        <taxon>Gammaproteobacteria</taxon>
        <taxon>Oceanospirillales</taxon>
        <taxon>Pleioneaceae</taxon>
        <taxon>Aliikangiella</taxon>
    </lineage>
</organism>
<evidence type="ECO:0000313" key="2">
    <source>
        <dbReference type="EMBL" id="TQV72134.1"/>
    </source>
</evidence>
<feature type="transmembrane region" description="Helical" evidence="1">
    <location>
        <begin position="58"/>
        <end position="77"/>
    </location>
</feature>
<dbReference type="Proteomes" id="UP000317839">
    <property type="component" value="Unassembled WGS sequence"/>
</dbReference>
<keyword evidence="3" id="KW-1185">Reference proteome</keyword>
<keyword evidence="1" id="KW-0472">Membrane</keyword>
<accession>A0A545T4I4</accession>